<name>A0A109DBX4_9VIBR</name>
<keyword evidence="3" id="KW-1185">Reference proteome</keyword>
<feature type="transmembrane region" description="Helical" evidence="1">
    <location>
        <begin position="5"/>
        <end position="22"/>
    </location>
</feature>
<comment type="caution">
    <text evidence="2">The sequence shown here is derived from an EMBL/GenBank/DDBJ whole genome shotgun (WGS) entry which is preliminary data.</text>
</comment>
<feature type="transmembrane region" description="Helical" evidence="1">
    <location>
        <begin position="347"/>
        <end position="364"/>
    </location>
</feature>
<dbReference type="RefSeq" id="WP_060466994.1">
    <property type="nucleotide sequence ID" value="NZ_AP025514.1"/>
</dbReference>
<organism evidence="2 3">
    <name type="scientific">Vibrio toranzoniae</name>
    <dbReference type="NCBI Taxonomy" id="1194427"/>
    <lineage>
        <taxon>Bacteria</taxon>
        <taxon>Pseudomonadati</taxon>
        <taxon>Pseudomonadota</taxon>
        <taxon>Gammaproteobacteria</taxon>
        <taxon>Vibrionales</taxon>
        <taxon>Vibrionaceae</taxon>
        <taxon>Vibrio</taxon>
    </lineage>
</organism>
<accession>A0A109DBX4</accession>
<sequence>MYTFYILICFKIIITLNFYRYVKAGKVTFENKLLYSSLLVFVSTFIIGYLAIGFDLTGSEWEYFPGLFINDSARYIAEVQHFSGDILSVDEFNGNFHNYQVTAKFGLPSIIANLNYFGIENPYFYYFIMLLTVTSITFYSLNVYYKLCSLTRCNRAYFGLFFLLIFLFPVDYYWFFRFLREPIANALLIASAFSLLAYFYLSKKNLTYFILFSLLLLFFRAQLFLLVFVLSLILLLYNLKGNKLLMWVLLALLFLCFRQSLSASGFASLKSLFIILNLEFIGEYIHLILNSNVYLPLYILLLSTAMVSFFLKHKLEMNSITPSPSFVIFILGGLFYLCIILDIQIRFFYPILIFLKVLIFLAFFSEKKRFIFY</sequence>
<feature type="transmembrane region" description="Helical" evidence="1">
    <location>
        <begin position="182"/>
        <end position="201"/>
    </location>
</feature>
<feature type="transmembrane region" description="Helical" evidence="1">
    <location>
        <begin position="323"/>
        <end position="341"/>
    </location>
</feature>
<feature type="transmembrane region" description="Helical" evidence="1">
    <location>
        <begin position="293"/>
        <end position="311"/>
    </location>
</feature>
<reference evidence="2 3" key="1">
    <citation type="submission" date="2015-11" db="EMBL/GenBank/DDBJ databases">
        <title>Draft WGS of Vibrio toranzoniae.</title>
        <authorList>
            <person name="Lasa A."/>
            <person name="Romalde J.L."/>
        </authorList>
    </citation>
    <scope>NUCLEOTIDE SEQUENCE [LARGE SCALE GENOMIC DNA]</scope>
    <source>
        <strain evidence="2 3">Vb 10.8</strain>
    </source>
</reference>
<dbReference type="EMBL" id="LMXU01000002">
    <property type="protein sequence ID" value="KWU02527.1"/>
    <property type="molecule type" value="Genomic_DNA"/>
</dbReference>
<evidence type="ECO:0000313" key="3">
    <source>
        <dbReference type="Proteomes" id="UP000057389"/>
    </source>
</evidence>
<feature type="transmembrane region" description="Helical" evidence="1">
    <location>
        <begin position="244"/>
        <end position="261"/>
    </location>
</feature>
<feature type="transmembrane region" description="Helical" evidence="1">
    <location>
        <begin position="157"/>
        <end position="176"/>
    </location>
</feature>
<keyword evidence="1" id="KW-1133">Transmembrane helix</keyword>
<evidence type="ECO:0000256" key="1">
    <source>
        <dbReference type="SAM" id="Phobius"/>
    </source>
</evidence>
<feature type="transmembrane region" description="Helical" evidence="1">
    <location>
        <begin position="208"/>
        <end position="238"/>
    </location>
</feature>
<keyword evidence="1" id="KW-0472">Membrane</keyword>
<dbReference type="AlphaFoldDB" id="A0A109DBX4"/>
<gene>
    <name evidence="2" type="ORF">APQ14_00845</name>
</gene>
<protein>
    <submittedName>
        <fullName evidence="2">Uncharacterized protein</fullName>
    </submittedName>
</protein>
<feature type="transmembrane region" description="Helical" evidence="1">
    <location>
        <begin position="34"/>
        <end position="54"/>
    </location>
</feature>
<keyword evidence="1" id="KW-0812">Transmembrane</keyword>
<feature type="transmembrane region" description="Helical" evidence="1">
    <location>
        <begin position="123"/>
        <end position="145"/>
    </location>
</feature>
<dbReference type="GeneID" id="300177249"/>
<evidence type="ECO:0000313" key="2">
    <source>
        <dbReference type="EMBL" id="KWU02527.1"/>
    </source>
</evidence>
<dbReference type="Proteomes" id="UP000057389">
    <property type="component" value="Unassembled WGS sequence"/>
</dbReference>
<proteinExistence type="predicted"/>